<keyword evidence="1" id="KW-0812">Transmembrane</keyword>
<dbReference type="Proteomes" id="UP001157034">
    <property type="component" value="Unassembled WGS sequence"/>
</dbReference>
<name>A0ABQ6K8Z6_9MICO</name>
<keyword evidence="1" id="KW-1133">Transmembrane helix</keyword>
<proteinExistence type="predicted"/>
<sequence>MLSLLAFLGDFVVAIVLLATFISAIGSLAGFVEGKDTGGFGAAAAVFVAAVLAGIAGTLLAVVGIILGCIAAARNRGRVLGVFAIVLGGLVIVTRILLLVGSATSGSGGS</sequence>
<feature type="transmembrane region" description="Helical" evidence="1">
    <location>
        <begin position="44"/>
        <end position="67"/>
    </location>
</feature>
<accession>A0ABQ6K8Z6</accession>
<keyword evidence="3" id="KW-1185">Reference proteome</keyword>
<evidence type="ECO:0000256" key="1">
    <source>
        <dbReference type="SAM" id="Phobius"/>
    </source>
</evidence>
<dbReference type="EMBL" id="BSVB01000001">
    <property type="protein sequence ID" value="GMA96743.1"/>
    <property type="molecule type" value="Genomic_DNA"/>
</dbReference>
<evidence type="ECO:0008006" key="4">
    <source>
        <dbReference type="Google" id="ProtNLM"/>
    </source>
</evidence>
<feature type="transmembrane region" description="Helical" evidence="1">
    <location>
        <begin position="7"/>
        <end position="32"/>
    </location>
</feature>
<protein>
    <recommendedName>
        <fullName evidence="4">DUF4064 domain-containing protein</fullName>
    </recommendedName>
</protein>
<organism evidence="2 3">
    <name type="scientific">Pseudolysinimonas kribbensis</name>
    <dbReference type="NCBI Taxonomy" id="433641"/>
    <lineage>
        <taxon>Bacteria</taxon>
        <taxon>Bacillati</taxon>
        <taxon>Actinomycetota</taxon>
        <taxon>Actinomycetes</taxon>
        <taxon>Micrococcales</taxon>
        <taxon>Microbacteriaceae</taxon>
        <taxon>Pseudolysinimonas</taxon>
    </lineage>
</organism>
<feature type="transmembrane region" description="Helical" evidence="1">
    <location>
        <begin position="79"/>
        <end position="100"/>
    </location>
</feature>
<keyword evidence="1" id="KW-0472">Membrane</keyword>
<evidence type="ECO:0000313" key="2">
    <source>
        <dbReference type="EMBL" id="GMA96743.1"/>
    </source>
</evidence>
<comment type="caution">
    <text evidence="2">The sequence shown here is derived from an EMBL/GenBank/DDBJ whole genome shotgun (WGS) entry which is preliminary data.</text>
</comment>
<reference evidence="3" key="1">
    <citation type="journal article" date="2019" name="Int. J. Syst. Evol. Microbiol.">
        <title>The Global Catalogue of Microorganisms (GCM) 10K type strain sequencing project: providing services to taxonomists for standard genome sequencing and annotation.</title>
        <authorList>
            <consortium name="The Broad Institute Genomics Platform"/>
            <consortium name="The Broad Institute Genome Sequencing Center for Infectious Disease"/>
            <person name="Wu L."/>
            <person name="Ma J."/>
        </authorList>
    </citation>
    <scope>NUCLEOTIDE SEQUENCE [LARGE SCALE GENOMIC DNA]</scope>
    <source>
        <strain evidence="3">NBRC 108894</strain>
    </source>
</reference>
<dbReference type="RefSeq" id="WP_284255263.1">
    <property type="nucleotide sequence ID" value="NZ_BSVB01000001.1"/>
</dbReference>
<evidence type="ECO:0000313" key="3">
    <source>
        <dbReference type="Proteomes" id="UP001157034"/>
    </source>
</evidence>
<gene>
    <name evidence="2" type="ORF">GCM10025881_35670</name>
</gene>